<evidence type="ECO:0000313" key="2">
    <source>
        <dbReference type="EMBL" id="MCQ4122378.1"/>
    </source>
</evidence>
<name>A0ABT1QJA5_9NOCA</name>
<protein>
    <submittedName>
        <fullName evidence="2">Uncharacterized protein</fullName>
    </submittedName>
</protein>
<evidence type="ECO:0000313" key="3">
    <source>
        <dbReference type="Proteomes" id="UP001524501"/>
    </source>
</evidence>
<keyword evidence="3" id="KW-1185">Reference proteome</keyword>
<accession>A0ABT1QJA5</accession>
<feature type="chain" id="PRO_5045130961" evidence="1">
    <location>
        <begin position="32"/>
        <end position="71"/>
    </location>
</feature>
<dbReference type="Proteomes" id="UP001524501">
    <property type="component" value="Unassembled WGS sequence"/>
</dbReference>
<dbReference type="EMBL" id="JANFQF010000028">
    <property type="protein sequence ID" value="MCQ4122378.1"/>
    <property type="molecule type" value="Genomic_DNA"/>
</dbReference>
<organism evidence="2 3">
    <name type="scientific">Rhodococcus tibetensis</name>
    <dbReference type="NCBI Taxonomy" id="2965064"/>
    <lineage>
        <taxon>Bacteria</taxon>
        <taxon>Bacillati</taxon>
        <taxon>Actinomycetota</taxon>
        <taxon>Actinomycetes</taxon>
        <taxon>Mycobacteriales</taxon>
        <taxon>Nocardiaceae</taxon>
        <taxon>Rhodococcus</taxon>
    </lineage>
</organism>
<comment type="caution">
    <text evidence="2">The sequence shown here is derived from an EMBL/GenBank/DDBJ whole genome shotgun (WGS) entry which is preliminary data.</text>
</comment>
<feature type="signal peptide" evidence="1">
    <location>
        <begin position="1"/>
        <end position="31"/>
    </location>
</feature>
<sequence>MQLRTRPVTATFAATLTAAAVALSGCSAADAFPAGSNDPGAPAPTAPAFDTAAALTKLDTLAVKDPAPKTG</sequence>
<dbReference type="RefSeq" id="WP_255973927.1">
    <property type="nucleotide sequence ID" value="NZ_JANFQF010000028.1"/>
</dbReference>
<proteinExistence type="predicted"/>
<reference evidence="2 3" key="1">
    <citation type="submission" date="2022-07" db="EMBL/GenBank/DDBJ databases">
        <title>Degradation activity of malathion, p-nitrophenol and potential low-temperature adaptation strategy of Rhodococcus sp. FXJ9.536.</title>
        <authorList>
            <person name="Huang J."/>
            <person name="Huang Y."/>
        </authorList>
    </citation>
    <scope>NUCLEOTIDE SEQUENCE [LARGE SCALE GENOMIC DNA]</scope>
    <source>
        <strain evidence="2 3">FXJ9.536</strain>
    </source>
</reference>
<keyword evidence="1" id="KW-0732">Signal</keyword>
<gene>
    <name evidence="2" type="ORF">NOF53_25020</name>
</gene>
<evidence type="ECO:0000256" key="1">
    <source>
        <dbReference type="SAM" id="SignalP"/>
    </source>
</evidence>
<dbReference type="PROSITE" id="PS51257">
    <property type="entry name" value="PROKAR_LIPOPROTEIN"/>
    <property type="match status" value="1"/>
</dbReference>